<evidence type="ECO:0000313" key="2">
    <source>
        <dbReference type="Proteomes" id="UP000717696"/>
    </source>
</evidence>
<sequence length="89" mass="10029">LCHFAFDRVKPLLKSALADEANDALIRDQVYNIITESTPPPQPVASSIQQTPWLRNTSSFANSSEHCKYTDDVLKEELGPMYVGLHNFH</sequence>
<comment type="caution">
    <text evidence="1">The sequence shown here is derived from an EMBL/GenBank/DDBJ whole genome shotgun (WGS) entry which is preliminary data.</text>
</comment>
<gene>
    <name evidence="1" type="ORF">B0J13DRAFT_414029</name>
</gene>
<feature type="non-terminal residue" evidence="1">
    <location>
        <position position="1"/>
    </location>
</feature>
<feature type="non-terminal residue" evidence="1">
    <location>
        <position position="89"/>
    </location>
</feature>
<reference evidence="1" key="1">
    <citation type="journal article" date="2021" name="Nat. Commun.">
        <title>Genetic determinants of endophytism in the Arabidopsis root mycobiome.</title>
        <authorList>
            <person name="Mesny F."/>
            <person name="Miyauchi S."/>
            <person name="Thiergart T."/>
            <person name="Pickel B."/>
            <person name="Atanasova L."/>
            <person name="Karlsson M."/>
            <person name="Huettel B."/>
            <person name="Barry K.W."/>
            <person name="Haridas S."/>
            <person name="Chen C."/>
            <person name="Bauer D."/>
            <person name="Andreopoulos W."/>
            <person name="Pangilinan J."/>
            <person name="LaButti K."/>
            <person name="Riley R."/>
            <person name="Lipzen A."/>
            <person name="Clum A."/>
            <person name="Drula E."/>
            <person name="Henrissat B."/>
            <person name="Kohler A."/>
            <person name="Grigoriev I.V."/>
            <person name="Martin F.M."/>
            <person name="Hacquard S."/>
        </authorList>
    </citation>
    <scope>NUCLEOTIDE SEQUENCE</scope>
    <source>
        <strain evidence="1">MPI-CAGE-AT-0021</strain>
    </source>
</reference>
<dbReference type="AlphaFoldDB" id="A0A9P9EYQ7"/>
<accession>A0A9P9EYQ7</accession>
<keyword evidence="2" id="KW-1185">Reference proteome</keyword>
<dbReference type="Proteomes" id="UP000717696">
    <property type="component" value="Unassembled WGS sequence"/>
</dbReference>
<name>A0A9P9EYQ7_9HYPO</name>
<organism evidence="1 2">
    <name type="scientific">Dactylonectria estremocensis</name>
    <dbReference type="NCBI Taxonomy" id="1079267"/>
    <lineage>
        <taxon>Eukaryota</taxon>
        <taxon>Fungi</taxon>
        <taxon>Dikarya</taxon>
        <taxon>Ascomycota</taxon>
        <taxon>Pezizomycotina</taxon>
        <taxon>Sordariomycetes</taxon>
        <taxon>Hypocreomycetidae</taxon>
        <taxon>Hypocreales</taxon>
        <taxon>Nectriaceae</taxon>
        <taxon>Dactylonectria</taxon>
    </lineage>
</organism>
<proteinExistence type="predicted"/>
<evidence type="ECO:0000313" key="1">
    <source>
        <dbReference type="EMBL" id="KAH7146960.1"/>
    </source>
</evidence>
<protein>
    <submittedName>
        <fullName evidence="1">Uncharacterized protein</fullName>
    </submittedName>
</protein>
<dbReference type="EMBL" id="JAGMUU010000008">
    <property type="protein sequence ID" value="KAH7146960.1"/>
    <property type="molecule type" value="Genomic_DNA"/>
</dbReference>
<dbReference type="OrthoDB" id="5101805at2759"/>